<protein>
    <submittedName>
        <fullName evidence="1">DUF433 domain-containing protein</fullName>
    </submittedName>
</protein>
<dbReference type="SUPFAM" id="SSF46689">
    <property type="entry name" value="Homeodomain-like"/>
    <property type="match status" value="1"/>
</dbReference>
<evidence type="ECO:0000313" key="1">
    <source>
        <dbReference type="EMBL" id="UXE59535.1"/>
    </source>
</evidence>
<dbReference type="InterPro" id="IPR007367">
    <property type="entry name" value="DUF433"/>
</dbReference>
<name>A0A977KW85_9CYAN</name>
<dbReference type="InterPro" id="IPR009057">
    <property type="entry name" value="Homeodomain-like_sf"/>
</dbReference>
<dbReference type="KEGG" id="wna:KA717_27675"/>
<organism evidence="1">
    <name type="scientific">Woronichinia naegeliana WA131</name>
    <dbReference type="NCBI Taxonomy" id="2824559"/>
    <lineage>
        <taxon>Bacteria</taxon>
        <taxon>Bacillati</taxon>
        <taxon>Cyanobacteriota</taxon>
        <taxon>Cyanophyceae</taxon>
        <taxon>Synechococcales</taxon>
        <taxon>Coelosphaeriaceae</taxon>
        <taxon>Woronichinia</taxon>
    </lineage>
</organism>
<dbReference type="Gene3D" id="1.10.10.10">
    <property type="entry name" value="Winged helix-like DNA-binding domain superfamily/Winged helix DNA-binding domain"/>
    <property type="match status" value="1"/>
</dbReference>
<reference evidence="1" key="1">
    <citation type="submission" date="2021-04" db="EMBL/GenBank/DDBJ databases">
        <title>Genome sequence of Woronichinia naegeliana from Washington state freshwater lake bloom.</title>
        <authorList>
            <person name="Dreher T.W."/>
        </authorList>
    </citation>
    <scope>NUCLEOTIDE SEQUENCE</scope>
    <source>
        <strain evidence="1">WA131</strain>
    </source>
</reference>
<gene>
    <name evidence="1" type="ORF">KA717_27675</name>
</gene>
<dbReference type="PANTHER" id="PTHR34849">
    <property type="entry name" value="SSL5025 PROTEIN"/>
    <property type="match status" value="1"/>
</dbReference>
<sequence length="73" mass="7917">MKWQERIASDPSICHGKVCIKGTRIMVSVILDNLAAGVSNAEILKSYPSLSELDLKAAISYAAELARERIISA</sequence>
<dbReference type="EMBL" id="CP073041">
    <property type="protein sequence ID" value="UXE59535.1"/>
    <property type="molecule type" value="Genomic_DNA"/>
</dbReference>
<proteinExistence type="predicted"/>
<dbReference type="AlphaFoldDB" id="A0A977KW85"/>
<dbReference type="InterPro" id="IPR036388">
    <property type="entry name" value="WH-like_DNA-bd_sf"/>
</dbReference>
<accession>A0A977KW85</accession>
<dbReference type="PANTHER" id="PTHR34849:SF3">
    <property type="entry name" value="SSR2962 PROTEIN"/>
    <property type="match status" value="1"/>
</dbReference>
<dbReference type="Proteomes" id="UP001065613">
    <property type="component" value="Chromosome"/>
</dbReference>
<dbReference type="Pfam" id="PF04255">
    <property type="entry name" value="DUF433"/>
    <property type="match status" value="1"/>
</dbReference>